<dbReference type="InterPro" id="IPR050903">
    <property type="entry name" value="Bact_Chemotaxis_MeTrfase"/>
</dbReference>
<dbReference type="CDD" id="cd16434">
    <property type="entry name" value="CheB-CheR_fusion"/>
    <property type="match status" value="1"/>
</dbReference>
<proteinExistence type="predicted"/>
<dbReference type="InterPro" id="IPR035909">
    <property type="entry name" value="CheB_C"/>
</dbReference>
<dbReference type="InterPro" id="IPR000673">
    <property type="entry name" value="Sig_transdc_resp-reg_Me-estase"/>
</dbReference>
<reference evidence="6 7" key="1">
    <citation type="journal article" date="2018" name="Aquat. Microb. Ecol.">
        <title>Gammaproteobacterial methanotrophs dominate.</title>
        <authorList>
            <person name="Rissanen A.J."/>
            <person name="Saarenheimo J."/>
            <person name="Tiirola M."/>
            <person name="Peura S."/>
            <person name="Aalto S.L."/>
            <person name="Karvinen A."/>
            <person name="Nykanen H."/>
        </authorList>
    </citation>
    <scope>NUCLEOTIDE SEQUENCE [LARGE SCALE GENOMIC DNA]</scope>
    <source>
        <strain evidence="6">AMbin10</strain>
    </source>
</reference>
<feature type="active site" evidence="1">
    <location>
        <position position="59"/>
    </location>
</feature>
<dbReference type="InterPro" id="IPR022641">
    <property type="entry name" value="CheR_N"/>
</dbReference>
<dbReference type="Pfam" id="PF00989">
    <property type="entry name" value="PAS"/>
    <property type="match status" value="1"/>
</dbReference>
<keyword evidence="1" id="KW-0378">Hydrolase</keyword>
<dbReference type="Pfam" id="PF03705">
    <property type="entry name" value="CheR_N"/>
    <property type="match status" value="1"/>
</dbReference>
<dbReference type="GO" id="GO:0008984">
    <property type="term" value="F:protein-glutamate methylesterase activity"/>
    <property type="evidence" value="ECO:0007669"/>
    <property type="project" value="InterPro"/>
</dbReference>
<evidence type="ECO:0000259" key="5">
    <source>
        <dbReference type="PROSITE" id="PS50123"/>
    </source>
</evidence>
<feature type="active site" evidence="1">
    <location>
        <position position="30"/>
    </location>
</feature>
<dbReference type="Gene3D" id="3.40.50.150">
    <property type="entry name" value="Vaccinia Virus protein VP39"/>
    <property type="match status" value="1"/>
</dbReference>
<dbReference type="SMART" id="SM00091">
    <property type="entry name" value="PAS"/>
    <property type="match status" value="2"/>
</dbReference>
<dbReference type="PANTHER" id="PTHR24422">
    <property type="entry name" value="CHEMOTAXIS PROTEIN METHYLTRANSFERASE"/>
    <property type="match status" value="1"/>
</dbReference>
<dbReference type="Pfam" id="PF13596">
    <property type="entry name" value="PAS_10"/>
    <property type="match status" value="1"/>
</dbReference>
<keyword evidence="1" id="KW-0145">Chemotaxis</keyword>
<dbReference type="GO" id="GO:0006355">
    <property type="term" value="P:regulation of DNA-templated transcription"/>
    <property type="evidence" value="ECO:0007669"/>
    <property type="project" value="InterPro"/>
</dbReference>
<feature type="active site" evidence="1">
    <location>
        <position position="151"/>
    </location>
</feature>
<feature type="domain" description="PAS" evidence="3">
    <location>
        <begin position="869"/>
        <end position="939"/>
    </location>
</feature>
<dbReference type="Gene3D" id="1.20.120.330">
    <property type="entry name" value="Nucleotidyltransferases domain 2"/>
    <property type="match status" value="1"/>
</dbReference>
<dbReference type="InterPro" id="IPR000780">
    <property type="entry name" value="CheR_MeTrfase"/>
</dbReference>
<dbReference type="GO" id="GO:0000156">
    <property type="term" value="F:phosphorelay response regulator activity"/>
    <property type="evidence" value="ECO:0007669"/>
    <property type="project" value="InterPro"/>
</dbReference>
<dbReference type="PANTHER" id="PTHR24422:SF27">
    <property type="entry name" value="PROTEIN-GLUTAMATE O-METHYLTRANSFERASE"/>
    <property type="match status" value="1"/>
</dbReference>
<feature type="coiled-coil region" evidence="2">
    <location>
        <begin position="665"/>
        <end position="752"/>
    </location>
</feature>
<dbReference type="GO" id="GO:0008757">
    <property type="term" value="F:S-adenosylmethionine-dependent methyltransferase activity"/>
    <property type="evidence" value="ECO:0007669"/>
    <property type="project" value="InterPro"/>
</dbReference>
<dbReference type="NCBIfam" id="TIGR00229">
    <property type="entry name" value="sensory_box"/>
    <property type="match status" value="1"/>
</dbReference>
<dbReference type="GO" id="GO:0005737">
    <property type="term" value="C:cytoplasm"/>
    <property type="evidence" value="ECO:0007669"/>
    <property type="project" value="InterPro"/>
</dbReference>
<dbReference type="CDD" id="cd00130">
    <property type="entry name" value="PAS"/>
    <property type="match status" value="1"/>
</dbReference>
<evidence type="ECO:0000256" key="2">
    <source>
        <dbReference type="SAM" id="Coils"/>
    </source>
</evidence>
<dbReference type="InterPro" id="IPR029063">
    <property type="entry name" value="SAM-dependent_MTases_sf"/>
</dbReference>
<protein>
    <submittedName>
        <fullName evidence="6">Chemotaxis protein CheR</fullName>
    </submittedName>
</protein>
<organism evidence="6 7">
    <name type="scientific">Candidatus Methylumidiphilus alinenensis</name>
    <dbReference type="NCBI Taxonomy" id="2202197"/>
    <lineage>
        <taxon>Bacteria</taxon>
        <taxon>Pseudomonadati</taxon>
        <taxon>Pseudomonadota</taxon>
        <taxon>Gammaproteobacteria</taxon>
        <taxon>Methylococcales</taxon>
        <taxon>Candidatus Methylumidiphilus</taxon>
    </lineage>
</organism>
<dbReference type="SUPFAM" id="SSF55785">
    <property type="entry name" value="PYP-like sensor domain (PAS domain)"/>
    <property type="match status" value="2"/>
</dbReference>
<feature type="domain" description="CheR-type methyltransferase" evidence="5">
    <location>
        <begin position="228"/>
        <end position="493"/>
    </location>
</feature>
<dbReference type="Pfam" id="PF01339">
    <property type="entry name" value="CheB_methylest"/>
    <property type="match status" value="1"/>
</dbReference>
<dbReference type="SUPFAM" id="SSF52738">
    <property type="entry name" value="Methylesterase CheB, C-terminal domain"/>
    <property type="match status" value="1"/>
</dbReference>
<dbReference type="PRINTS" id="PR00996">
    <property type="entry name" value="CHERMTFRASE"/>
</dbReference>
<evidence type="ECO:0000313" key="7">
    <source>
        <dbReference type="Proteomes" id="UP000249396"/>
    </source>
</evidence>
<dbReference type="Pfam" id="PF01739">
    <property type="entry name" value="CheR"/>
    <property type="match status" value="1"/>
</dbReference>
<evidence type="ECO:0000259" key="4">
    <source>
        <dbReference type="PROSITE" id="PS50122"/>
    </source>
</evidence>
<evidence type="ECO:0000313" key="6">
    <source>
        <dbReference type="EMBL" id="PZN78143.1"/>
    </source>
</evidence>
<dbReference type="Gene3D" id="3.30.450.20">
    <property type="entry name" value="PAS domain"/>
    <property type="match status" value="2"/>
</dbReference>
<gene>
    <name evidence="6" type="ORF">DM484_13420</name>
</gene>
<accession>A0A2W4R3T3</accession>
<comment type="caution">
    <text evidence="6">The sequence shown here is derived from an EMBL/GenBank/DDBJ whole genome shotgun (WGS) entry which is preliminary data.</text>
</comment>
<dbReference type="SMART" id="SM00138">
    <property type="entry name" value="MeTrc"/>
    <property type="match status" value="1"/>
</dbReference>
<dbReference type="InterPro" id="IPR035965">
    <property type="entry name" value="PAS-like_dom_sf"/>
</dbReference>
<dbReference type="Gene3D" id="3.40.50.180">
    <property type="entry name" value="Methylesterase CheB, C-terminal domain"/>
    <property type="match status" value="1"/>
</dbReference>
<dbReference type="SUPFAM" id="SSF57997">
    <property type="entry name" value="Tropomyosin"/>
    <property type="match status" value="1"/>
</dbReference>
<dbReference type="InterPro" id="IPR013767">
    <property type="entry name" value="PAS_fold"/>
</dbReference>
<dbReference type="CDD" id="cd02440">
    <property type="entry name" value="AdoMet_MTases"/>
    <property type="match status" value="1"/>
</dbReference>
<sequence>MKTPSAPSRTPVLTQDQMVVNFPIVGIGASAGGLAAFEAFFSGMPADIEPGMAFVLVQHLAPDHKSILSDLLKRYTRMQVFEVEDGMEVKANCAYIIPPNRDMALLNGSLQLLEPVAKRGQRLPIDFFFRSLALDQHERAICIVLSGTGSDGTLGVRAVKGEGGMAMAQNPESTEYDGMPRSAIATGMVDFVLPPAEMVAQLIQYAGHTFGKAIPLVPSIGHPNEDLLKKIFVLLRVQTNHDFSHYKRNTIVRRIDRRMAVHQIKALDDYVRYCQQTPDEVQALFRDLLIGVTQFFRDPESFKVIQEQAIPRLFDHVEDEALIRVWVPGCSTGEEAYSLAMLLQEQMDVIKKYPKVQVFATDIDGKAIEVARNGTYPASIAADLTPERLARFFSKVSDGNTYRIQKGLRDLLIFSEQNVIKDPPFSKLDLLSCRNLLIYLDVELQKKLIPLFHYALNPGGFLFLGSSESVSEFGNLFDALDRKAKLYQRKQENQGVVSIGKFLPLPAHGMMVPQPVFNGQGELKIPLCELTERVLLEHFEAVGALVSERGDIHYLHGRTGRFLELAPGEADMNILKMARKGLKSALTTALHKAITYHGPVFLKGLQVKTNGDTSTVNLTVRPATASSMATVVPELFLVILEELPSVCQNQPGASQGEGIESHPRILALQQELRTAQEYLQSSTEELETANEELKSTNEELQSVNEELQSTNEELETSKEELQSVNEELTTVNNELQTKVTDLARANNNLSNLLASTEIGTIFVDHQLHIQRFTPAITQVINLIPSDIGRPVGRIVSNLVGYANLVDDTKVVLNSLIPKEIEVQTLSGIWFMLRIRPYRTLENVIEGAVITFVDITALKQAEALVRESQSLRHLAVVVRDSSDAILVLNLAGRILAWNPAAARLYGWSEDDALAKNISELIPESLRWEALATMQSLSKGEVLAPYATQRIAKDGRIVTVWVSVSALLNETGEVYAIATTERERR</sequence>
<dbReference type="SUPFAM" id="SSF53335">
    <property type="entry name" value="S-adenosyl-L-methionine-dependent methyltransferases"/>
    <property type="match status" value="1"/>
</dbReference>
<name>A0A2W4R3T3_9GAMM</name>
<dbReference type="EMBL" id="QJPH01000324">
    <property type="protein sequence ID" value="PZN78143.1"/>
    <property type="molecule type" value="Genomic_DNA"/>
</dbReference>
<dbReference type="InterPro" id="IPR000014">
    <property type="entry name" value="PAS"/>
</dbReference>
<feature type="domain" description="CheB-type methylesterase" evidence="4">
    <location>
        <begin position="18"/>
        <end position="209"/>
    </location>
</feature>
<dbReference type="PROSITE" id="PS50112">
    <property type="entry name" value="PAS"/>
    <property type="match status" value="1"/>
</dbReference>
<evidence type="ECO:0000256" key="1">
    <source>
        <dbReference type="PROSITE-ProRule" id="PRU00050"/>
    </source>
</evidence>
<keyword evidence="2" id="KW-0175">Coiled coil</keyword>
<dbReference type="PROSITE" id="PS50123">
    <property type="entry name" value="CHER"/>
    <property type="match status" value="1"/>
</dbReference>
<dbReference type="SUPFAM" id="SSF47757">
    <property type="entry name" value="Chemotaxis receptor methyltransferase CheR, N-terminal domain"/>
    <property type="match status" value="1"/>
</dbReference>
<dbReference type="PROSITE" id="PS50122">
    <property type="entry name" value="CHEB"/>
    <property type="match status" value="1"/>
</dbReference>
<evidence type="ECO:0000259" key="3">
    <source>
        <dbReference type="PROSITE" id="PS50112"/>
    </source>
</evidence>
<dbReference type="Proteomes" id="UP000249396">
    <property type="component" value="Unassembled WGS sequence"/>
</dbReference>
<dbReference type="InterPro" id="IPR022642">
    <property type="entry name" value="CheR_C"/>
</dbReference>
<dbReference type="GO" id="GO:0006935">
    <property type="term" value="P:chemotaxis"/>
    <property type="evidence" value="ECO:0007669"/>
    <property type="project" value="UniProtKB-UniRule"/>
</dbReference>
<dbReference type="AlphaFoldDB" id="A0A2W4R3T3"/>